<reference evidence="4" key="1">
    <citation type="submission" date="2011-06" db="EMBL/GenBank/DDBJ databases">
        <title>Complete genome sequence of Paenibacillus mucilaginosus KNP414.</title>
        <authorList>
            <person name="Wang J."/>
            <person name="Hu S."/>
            <person name="Hu X."/>
            <person name="Zhang B."/>
            <person name="Dong D."/>
            <person name="Zhang S."/>
            <person name="Zhao K."/>
            <person name="Wu D."/>
        </authorList>
    </citation>
    <scope>NUCLEOTIDE SEQUENCE [LARGE SCALE GENOMIC DNA]</scope>
    <source>
        <strain evidence="4">KNP414</strain>
    </source>
</reference>
<dbReference type="HOGENOM" id="CLU_053323_0_0_9"/>
<evidence type="ECO:0008006" key="5">
    <source>
        <dbReference type="Google" id="ProtNLM"/>
    </source>
</evidence>
<feature type="transmembrane region" description="Helical" evidence="2">
    <location>
        <begin position="58"/>
        <end position="80"/>
    </location>
</feature>
<name>F8FH30_PAEMK</name>
<keyword evidence="2" id="KW-0812">Transmembrane</keyword>
<feature type="transmembrane region" description="Helical" evidence="2">
    <location>
        <begin position="30"/>
        <end position="51"/>
    </location>
</feature>
<keyword evidence="2" id="KW-0472">Membrane</keyword>
<evidence type="ECO:0000256" key="1">
    <source>
        <dbReference type="SAM" id="MobiDB-lite"/>
    </source>
</evidence>
<feature type="transmembrane region" description="Helical" evidence="2">
    <location>
        <begin position="316"/>
        <end position="337"/>
    </location>
</feature>
<protein>
    <recommendedName>
        <fullName evidence="5">Multi-TM2 domain protein</fullName>
    </recommendedName>
</protein>
<organism evidence="3 4">
    <name type="scientific">Paenibacillus mucilaginosus (strain KNP414)</name>
    <dbReference type="NCBI Taxonomy" id="1036673"/>
    <lineage>
        <taxon>Bacteria</taxon>
        <taxon>Bacillati</taxon>
        <taxon>Bacillota</taxon>
        <taxon>Bacilli</taxon>
        <taxon>Bacillales</taxon>
        <taxon>Paenibacillaceae</taxon>
        <taxon>Paenibacillus</taxon>
    </lineage>
</organism>
<feature type="region of interest" description="Disordered" evidence="1">
    <location>
        <begin position="99"/>
        <end position="118"/>
    </location>
</feature>
<feature type="transmembrane region" description="Helical" evidence="2">
    <location>
        <begin position="130"/>
        <end position="146"/>
    </location>
</feature>
<proteinExistence type="predicted"/>
<feature type="transmembrane region" description="Helical" evidence="2">
    <location>
        <begin position="230"/>
        <end position="248"/>
    </location>
</feature>
<evidence type="ECO:0000313" key="3">
    <source>
        <dbReference type="EMBL" id="AEI38680.1"/>
    </source>
</evidence>
<dbReference type="AlphaFoldDB" id="F8FH30"/>
<dbReference type="PATRIC" id="fig|1036673.3.peg.24"/>
<reference evidence="3 4" key="2">
    <citation type="journal article" date="2013" name="Genome Announc.">
        <title>Genome Sequence of Growth-Improving Paenibacillus mucilaginosus Strain KNP414.</title>
        <authorList>
            <person name="Lu J.J."/>
            <person name="Wang J.F."/>
            <person name="Hu X.F."/>
        </authorList>
    </citation>
    <scope>NUCLEOTIDE SEQUENCE [LARGE SCALE GENOMIC DNA]</scope>
    <source>
        <strain evidence="3 4">KNP414</strain>
    </source>
</reference>
<gene>
    <name evidence="3" type="ordered locus">KNP414_00029</name>
</gene>
<sequence length="387" mass="43911">MNTTKHPMAALLLSFIPGLGHLYRGRIIKGMIYGILFFGLALLSFLSAVIFRETELGILLCLGGIAVGLINLADMIVSLLTSSHPTRLPSSYPGRVYSEEGPQSFQSPHANEGRTHASQDYPPAAANDRYFTVFLSLIPGLGHFHLGLMQRGLAFMAVFFGFIVMTLFLAALTGQDDFFVFLGVLPIVWLYCMFDCVQLLKRREAGEPLPDQTFFDDFQEWRGPGRKNRTLAAILSVFPGAGHMYLGLQKRGFQLMAGFLLAVYILDVLRLSLFMFLIPLLWFFSFFDALQHISRWEKEELRDIPVVEWILHHQRWIGIGLLGLGIYYLFDQVLLQVLDLWVTPETQQRIVYWFERYFQTFVVSVLLIGGGIRLLLGSRGNGQGRRM</sequence>
<evidence type="ECO:0000256" key="2">
    <source>
        <dbReference type="SAM" id="Phobius"/>
    </source>
</evidence>
<keyword evidence="2" id="KW-1133">Transmembrane helix</keyword>
<feature type="transmembrane region" description="Helical" evidence="2">
    <location>
        <begin position="268"/>
        <end position="290"/>
    </location>
</feature>
<dbReference type="KEGG" id="pms:KNP414_00029"/>
<feature type="transmembrane region" description="Helical" evidence="2">
    <location>
        <begin position="178"/>
        <end position="200"/>
    </location>
</feature>
<dbReference type="EMBL" id="CP002869">
    <property type="protein sequence ID" value="AEI38680.1"/>
    <property type="molecule type" value="Genomic_DNA"/>
</dbReference>
<feature type="transmembrane region" description="Helical" evidence="2">
    <location>
        <begin position="153"/>
        <end position="172"/>
    </location>
</feature>
<evidence type="ECO:0000313" key="4">
    <source>
        <dbReference type="Proteomes" id="UP000006620"/>
    </source>
</evidence>
<dbReference type="RefSeq" id="WP_013913846.1">
    <property type="nucleotide sequence ID" value="NC_015690.1"/>
</dbReference>
<accession>F8FH30</accession>
<feature type="transmembrane region" description="Helical" evidence="2">
    <location>
        <begin position="357"/>
        <end position="376"/>
    </location>
</feature>
<dbReference type="Proteomes" id="UP000006620">
    <property type="component" value="Chromosome"/>
</dbReference>